<protein>
    <submittedName>
        <fullName evidence="1">Uncharacterized protein</fullName>
    </submittedName>
</protein>
<proteinExistence type="predicted"/>
<dbReference type="Proteomes" id="UP000697998">
    <property type="component" value="Unassembled WGS sequence"/>
</dbReference>
<dbReference type="AlphaFoldDB" id="A0A935UJF5"/>
<organism evidence="1 2">
    <name type="scientific">Candidatus Accumulibacter proximus</name>
    <dbReference type="NCBI Taxonomy" id="2954385"/>
    <lineage>
        <taxon>Bacteria</taxon>
        <taxon>Pseudomonadati</taxon>
        <taxon>Pseudomonadota</taxon>
        <taxon>Betaproteobacteria</taxon>
        <taxon>Candidatus Accumulibacter</taxon>
    </lineage>
</organism>
<dbReference type="EMBL" id="JADJMH010000040">
    <property type="protein sequence ID" value="MBK7677645.1"/>
    <property type="molecule type" value="Genomic_DNA"/>
</dbReference>
<evidence type="ECO:0000313" key="1">
    <source>
        <dbReference type="EMBL" id="MBK7677645.1"/>
    </source>
</evidence>
<evidence type="ECO:0000313" key="2">
    <source>
        <dbReference type="Proteomes" id="UP000697998"/>
    </source>
</evidence>
<accession>A0A935UJF5</accession>
<gene>
    <name evidence="1" type="ORF">IPJ27_24520</name>
</gene>
<sequence length="117" mass="12702">MLAKLQHMAIDFLNAMQAAHVSFLPMACSTLIEPTERGTAACPASISRSRACARSPKPSCISRPIPTGLTVQELADEVRPSPPAVARDVYTGRQAAYDLMKPVASAFIERVAKTRRY</sequence>
<name>A0A935UJF5_9PROT</name>
<reference evidence="1 2" key="1">
    <citation type="submission" date="2020-10" db="EMBL/GenBank/DDBJ databases">
        <title>Connecting structure to function with the recovery of over 1000 high-quality activated sludge metagenome-assembled genomes encoding full-length rRNA genes using long-read sequencing.</title>
        <authorList>
            <person name="Singleton C.M."/>
            <person name="Petriglieri F."/>
            <person name="Kristensen J.M."/>
            <person name="Kirkegaard R.H."/>
            <person name="Michaelsen T.Y."/>
            <person name="Andersen M.H."/>
            <person name="Karst S.M."/>
            <person name="Dueholm M.S."/>
            <person name="Nielsen P.H."/>
            <person name="Albertsen M."/>
        </authorList>
    </citation>
    <scope>NUCLEOTIDE SEQUENCE [LARGE SCALE GENOMIC DNA]</scope>
    <source>
        <strain evidence="1">EsbW_18-Q3-R4-48_BATAC.285</strain>
    </source>
</reference>
<comment type="caution">
    <text evidence="1">The sequence shown here is derived from an EMBL/GenBank/DDBJ whole genome shotgun (WGS) entry which is preliminary data.</text>
</comment>